<comment type="caution">
    <text evidence="11">The sequence shown here is derived from an EMBL/GenBank/DDBJ whole genome shotgun (WGS) entry which is preliminary data.</text>
</comment>
<keyword evidence="8" id="KW-1208">Phospholipid metabolism</keyword>
<evidence type="ECO:0000259" key="10">
    <source>
        <dbReference type="PROSITE" id="PS50146"/>
    </source>
</evidence>
<dbReference type="AlphaFoldDB" id="A0A3D9V4I7"/>
<proteinExistence type="inferred from homology"/>
<dbReference type="GO" id="GO:0016301">
    <property type="term" value="F:kinase activity"/>
    <property type="evidence" value="ECO:0007669"/>
    <property type="project" value="UniProtKB-KW"/>
</dbReference>
<dbReference type="GO" id="GO:0008654">
    <property type="term" value="P:phospholipid biosynthetic process"/>
    <property type="evidence" value="ECO:0007669"/>
    <property type="project" value="UniProtKB-KW"/>
</dbReference>
<evidence type="ECO:0000313" key="12">
    <source>
        <dbReference type="Proteomes" id="UP000256485"/>
    </source>
</evidence>
<feature type="transmembrane region" description="Helical" evidence="9">
    <location>
        <begin position="53"/>
        <end position="81"/>
    </location>
</feature>
<dbReference type="InterPro" id="IPR000326">
    <property type="entry name" value="PAP2/HPO"/>
</dbReference>
<evidence type="ECO:0000256" key="3">
    <source>
        <dbReference type="ARBA" id="ARBA00022679"/>
    </source>
</evidence>
<dbReference type="Gene3D" id="2.60.200.40">
    <property type="match status" value="1"/>
</dbReference>
<dbReference type="Gene3D" id="1.20.144.10">
    <property type="entry name" value="Phosphatidic acid phosphatase type 2/haloperoxidase"/>
    <property type="match status" value="1"/>
</dbReference>
<evidence type="ECO:0000256" key="1">
    <source>
        <dbReference type="ARBA" id="ARBA00001946"/>
    </source>
</evidence>
<evidence type="ECO:0000256" key="2">
    <source>
        <dbReference type="ARBA" id="ARBA00005983"/>
    </source>
</evidence>
<comment type="cofactor">
    <cofactor evidence="1">
        <name>Mg(2+)</name>
        <dbReference type="ChEBI" id="CHEBI:18420"/>
    </cofactor>
</comment>
<dbReference type="CDD" id="cd03392">
    <property type="entry name" value="PAP2_like_2"/>
    <property type="match status" value="1"/>
</dbReference>
<dbReference type="InterPro" id="IPR017438">
    <property type="entry name" value="ATP-NAD_kinase_N"/>
</dbReference>
<name>A0A3D9V4I7_THECX</name>
<dbReference type="PANTHER" id="PTHR12358">
    <property type="entry name" value="SPHINGOSINE KINASE"/>
    <property type="match status" value="1"/>
</dbReference>
<dbReference type="Pfam" id="PF01569">
    <property type="entry name" value="PAP2"/>
    <property type="match status" value="1"/>
</dbReference>
<keyword evidence="7" id="KW-0443">Lipid metabolism</keyword>
<dbReference type="SMART" id="SM00014">
    <property type="entry name" value="acidPPc"/>
    <property type="match status" value="1"/>
</dbReference>
<comment type="similarity">
    <text evidence="2">Belongs to the diacylglycerol/lipid kinase family.</text>
</comment>
<dbReference type="GO" id="GO:0005524">
    <property type="term" value="F:ATP binding"/>
    <property type="evidence" value="ECO:0007669"/>
    <property type="project" value="UniProtKB-KW"/>
</dbReference>
<feature type="transmembrane region" description="Helical" evidence="9">
    <location>
        <begin position="126"/>
        <end position="146"/>
    </location>
</feature>
<evidence type="ECO:0000256" key="7">
    <source>
        <dbReference type="ARBA" id="ARBA00023209"/>
    </source>
</evidence>
<keyword evidence="9" id="KW-1133">Transmembrane helix</keyword>
<dbReference type="InterPro" id="IPR036938">
    <property type="entry name" value="PAP2/HPO_sf"/>
</dbReference>
<accession>A0A3D9V4I7</accession>
<reference evidence="11 12" key="1">
    <citation type="submission" date="2018-08" db="EMBL/GenBank/DDBJ databases">
        <title>Sequencing the genomes of 1000 actinobacteria strains.</title>
        <authorList>
            <person name="Klenk H.-P."/>
        </authorList>
    </citation>
    <scope>NUCLEOTIDE SEQUENCE [LARGE SCALE GENOMIC DNA]</scope>
    <source>
        <strain evidence="11 12">DSM 22891</strain>
    </source>
</reference>
<protein>
    <submittedName>
        <fullName evidence="11">Diacylglycerol kinase family enzyme</fullName>
    </submittedName>
</protein>
<evidence type="ECO:0000256" key="9">
    <source>
        <dbReference type="SAM" id="Phobius"/>
    </source>
</evidence>
<keyword evidence="7" id="KW-0444">Lipid biosynthesis</keyword>
<sequence>MGVTERQAAFAAVLGGGVFVAIVVLVLAGWPPIVGLDRAIARGLASLFDQPVAIEVLLVLAHLTAPWVLRGVSVIVAAVLLRRGSRRLAAWLLGTVAFGVVLEYGLKSLIARPRPPVAAVRIPASALPSGHALTSALVVGALLLVLSRPGVSRRVRTAAWSTGIAFVLVVGFDRMALAVHYLSDVLAGWALAVGALGLTALVGGVARRFPRPRGTRRFGSRQRVAVILNPSKVEDGDYLRYLVERQAAKSGWAEPLWFETTPDDPGHAMARAALEAKVDLVIAAGGDGTVRVVCGELAGTGVPVGILPVGTGNLLVRNLGLPLDLSAAVRVALTGRNRALDLVRVEGDHLPTDRFAVMAGLGLDAAVVGEAPPKLKARMGWPAYVVSIVRNLSFPAVRVEIAVDNQPPVRRWVRTVLVGNVGTLHGGLSLLPNARPDDGLLDVVAVAPRRLTDWPALAWRVVRRSKGQDERLRTWRGRRVVIRAEDACPRQLDGDVIEFGHELRCEIEPGVLLVRVPADR</sequence>
<dbReference type="PANTHER" id="PTHR12358:SF54">
    <property type="entry name" value="SPHINGOSINE KINASE RELATED PROTEIN"/>
    <property type="match status" value="1"/>
</dbReference>
<gene>
    <name evidence="11" type="ORF">DFJ64_1835</name>
</gene>
<dbReference type="PROSITE" id="PS50146">
    <property type="entry name" value="DAGK"/>
    <property type="match status" value="1"/>
</dbReference>
<keyword evidence="6" id="KW-0067">ATP-binding</keyword>
<evidence type="ECO:0000313" key="11">
    <source>
        <dbReference type="EMBL" id="REF36427.1"/>
    </source>
</evidence>
<dbReference type="InterPro" id="IPR001206">
    <property type="entry name" value="Diacylglycerol_kinase_cat_dom"/>
</dbReference>
<keyword evidence="5 11" id="KW-0418">Kinase</keyword>
<keyword evidence="3" id="KW-0808">Transferase</keyword>
<feature type="domain" description="DAGKc" evidence="10">
    <location>
        <begin position="219"/>
        <end position="349"/>
    </location>
</feature>
<dbReference type="Gene3D" id="3.40.50.10330">
    <property type="entry name" value="Probable inorganic polyphosphate/atp-NAD kinase, domain 1"/>
    <property type="match status" value="1"/>
</dbReference>
<keyword evidence="12" id="KW-1185">Reference proteome</keyword>
<evidence type="ECO:0000256" key="4">
    <source>
        <dbReference type="ARBA" id="ARBA00022741"/>
    </source>
</evidence>
<organism evidence="11 12">
    <name type="scientific">Thermasporomyces composti</name>
    <dbReference type="NCBI Taxonomy" id="696763"/>
    <lineage>
        <taxon>Bacteria</taxon>
        <taxon>Bacillati</taxon>
        <taxon>Actinomycetota</taxon>
        <taxon>Actinomycetes</taxon>
        <taxon>Propionibacteriales</taxon>
        <taxon>Nocardioidaceae</taxon>
        <taxon>Thermasporomyces</taxon>
    </lineage>
</organism>
<dbReference type="SMART" id="SM00046">
    <property type="entry name" value="DAGKc"/>
    <property type="match status" value="1"/>
</dbReference>
<keyword evidence="7" id="KW-0594">Phospholipid biosynthesis</keyword>
<dbReference type="Proteomes" id="UP000256485">
    <property type="component" value="Unassembled WGS sequence"/>
</dbReference>
<keyword evidence="9" id="KW-0472">Membrane</keyword>
<feature type="transmembrane region" description="Helical" evidence="9">
    <location>
        <begin position="88"/>
        <end position="106"/>
    </location>
</feature>
<dbReference type="EMBL" id="QTUC01000001">
    <property type="protein sequence ID" value="REF36427.1"/>
    <property type="molecule type" value="Genomic_DNA"/>
</dbReference>
<evidence type="ECO:0000256" key="5">
    <source>
        <dbReference type="ARBA" id="ARBA00022777"/>
    </source>
</evidence>
<keyword evidence="4" id="KW-0547">Nucleotide-binding</keyword>
<keyword evidence="9" id="KW-0812">Transmembrane</keyword>
<evidence type="ECO:0000256" key="6">
    <source>
        <dbReference type="ARBA" id="ARBA00022840"/>
    </source>
</evidence>
<evidence type="ECO:0000256" key="8">
    <source>
        <dbReference type="ARBA" id="ARBA00023264"/>
    </source>
</evidence>
<dbReference type="SUPFAM" id="SSF48317">
    <property type="entry name" value="Acid phosphatase/Vanadium-dependent haloperoxidase"/>
    <property type="match status" value="1"/>
</dbReference>
<feature type="transmembrane region" description="Helical" evidence="9">
    <location>
        <begin position="186"/>
        <end position="206"/>
    </location>
</feature>
<dbReference type="InterPro" id="IPR045540">
    <property type="entry name" value="YegS/DAGK_C"/>
</dbReference>
<dbReference type="Pfam" id="PF00781">
    <property type="entry name" value="DAGK_cat"/>
    <property type="match status" value="1"/>
</dbReference>
<dbReference type="SUPFAM" id="SSF111331">
    <property type="entry name" value="NAD kinase/diacylglycerol kinase-like"/>
    <property type="match status" value="1"/>
</dbReference>
<feature type="transmembrane region" description="Helical" evidence="9">
    <location>
        <begin position="12"/>
        <end position="33"/>
    </location>
</feature>
<dbReference type="InterPro" id="IPR050187">
    <property type="entry name" value="Lipid_Phosphate_FormReg"/>
</dbReference>
<dbReference type="InterPro" id="IPR016064">
    <property type="entry name" value="NAD/diacylglycerol_kinase_sf"/>
</dbReference>
<feature type="transmembrane region" description="Helical" evidence="9">
    <location>
        <begin position="158"/>
        <end position="180"/>
    </location>
</feature>
<dbReference type="Pfam" id="PF19279">
    <property type="entry name" value="YegS_C"/>
    <property type="match status" value="1"/>
</dbReference>